<dbReference type="Proteomes" id="UP000050525">
    <property type="component" value="Unassembled WGS sequence"/>
</dbReference>
<dbReference type="EMBL" id="AKHW03006437">
    <property type="protein sequence ID" value="KYO20273.1"/>
    <property type="molecule type" value="Genomic_DNA"/>
</dbReference>
<name>A0A151M6W4_ALLMI</name>
<organism evidence="1 2">
    <name type="scientific">Alligator mississippiensis</name>
    <name type="common">American alligator</name>
    <dbReference type="NCBI Taxonomy" id="8496"/>
    <lineage>
        <taxon>Eukaryota</taxon>
        <taxon>Metazoa</taxon>
        <taxon>Chordata</taxon>
        <taxon>Craniata</taxon>
        <taxon>Vertebrata</taxon>
        <taxon>Euteleostomi</taxon>
        <taxon>Archelosauria</taxon>
        <taxon>Archosauria</taxon>
        <taxon>Crocodylia</taxon>
        <taxon>Alligatoridae</taxon>
        <taxon>Alligatorinae</taxon>
        <taxon>Alligator</taxon>
    </lineage>
</organism>
<gene>
    <name evidence="1" type="ORF">Y1Q_0010814</name>
</gene>
<accession>A0A151M6W4</accession>
<evidence type="ECO:0000313" key="1">
    <source>
        <dbReference type="EMBL" id="KYO20273.1"/>
    </source>
</evidence>
<dbReference type="AlphaFoldDB" id="A0A151M6W4"/>
<proteinExistence type="predicted"/>
<keyword evidence="2" id="KW-1185">Reference proteome</keyword>
<reference evidence="1 2" key="1">
    <citation type="journal article" date="2012" name="Genome Biol.">
        <title>Sequencing three crocodilian genomes to illuminate the evolution of archosaurs and amniotes.</title>
        <authorList>
            <person name="St John J.A."/>
            <person name="Braun E.L."/>
            <person name="Isberg S.R."/>
            <person name="Miles L.G."/>
            <person name="Chong A.Y."/>
            <person name="Gongora J."/>
            <person name="Dalzell P."/>
            <person name="Moran C."/>
            <person name="Bed'hom B."/>
            <person name="Abzhanov A."/>
            <person name="Burgess S.C."/>
            <person name="Cooksey A.M."/>
            <person name="Castoe T.A."/>
            <person name="Crawford N.G."/>
            <person name="Densmore L.D."/>
            <person name="Drew J.C."/>
            <person name="Edwards S.V."/>
            <person name="Faircloth B.C."/>
            <person name="Fujita M.K."/>
            <person name="Greenwold M.J."/>
            <person name="Hoffmann F.G."/>
            <person name="Howard J.M."/>
            <person name="Iguchi T."/>
            <person name="Janes D.E."/>
            <person name="Khan S.Y."/>
            <person name="Kohno S."/>
            <person name="de Koning A.J."/>
            <person name="Lance S.L."/>
            <person name="McCarthy F.M."/>
            <person name="McCormack J.E."/>
            <person name="Merchant M.E."/>
            <person name="Peterson D.G."/>
            <person name="Pollock D.D."/>
            <person name="Pourmand N."/>
            <person name="Raney B.J."/>
            <person name="Roessler K.A."/>
            <person name="Sanford J.R."/>
            <person name="Sawyer R.H."/>
            <person name="Schmidt C.J."/>
            <person name="Triplett E.W."/>
            <person name="Tuberville T.D."/>
            <person name="Venegas-Anaya M."/>
            <person name="Howard J.T."/>
            <person name="Jarvis E.D."/>
            <person name="Guillette L.J.Jr."/>
            <person name="Glenn T.C."/>
            <person name="Green R.E."/>
            <person name="Ray D.A."/>
        </authorList>
    </citation>
    <scope>NUCLEOTIDE SEQUENCE [LARGE SCALE GENOMIC DNA]</scope>
    <source>
        <strain evidence="1">KSC_2009_1</strain>
    </source>
</reference>
<comment type="caution">
    <text evidence="1">The sequence shown here is derived from an EMBL/GenBank/DDBJ whole genome shotgun (WGS) entry which is preliminary data.</text>
</comment>
<sequence>MAIAEASVLNTYLPLQIDGDKIYEASYKTESEGGISLKIEIKQSEAFSEVPGKDKILLTWLQCSLEEMAVSTQKQYKDYEKFAEKTKDFSETLARVILSEICSSMLDEK</sequence>
<evidence type="ECO:0000313" key="2">
    <source>
        <dbReference type="Proteomes" id="UP000050525"/>
    </source>
</evidence>
<protein>
    <submittedName>
        <fullName evidence="1">Uncharacterized protein</fullName>
    </submittedName>
</protein>